<dbReference type="EMBL" id="CP049075">
    <property type="protein sequence ID" value="QLI05415.1"/>
    <property type="molecule type" value="Genomic_DNA"/>
</dbReference>
<evidence type="ECO:0000256" key="2">
    <source>
        <dbReference type="ARBA" id="ARBA00023235"/>
    </source>
</evidence>
<organism evidence="6 7">
    <name type="scientific">Candidatus Campylobacter infans</name>
    <dbReference type="NCBI Taxonomy" id="2561898"/>
    <lineage>
        <taxon>Bacteria</taxon>
        <taxon>Pseudomonadati</taxon>
        <taxon>Campylobacterota</taxon>
        <taxon>Epsilonproteobacteria</taxon>
        <taxon>Campylobacterales</taxon>
        <taxon>Campylobacteraceae</taxon>
        <taxon>Campylobacter</taxon>
    </lineage>
</organism>
<evidence type="ECO:0000313" key="7">
    <source>
        <dbReference type="Proteomes" id="UP000509414"/>
    </source>
</evidence>
<dbReference type="InterPro" id="IPR014347">
    <property type="entry name" value="Tautomerase/MIF_sf"/>
</dbReference>
<sequence>MPFVNIKITKEEGKVVSIEQKKALIDGVSNLLVDVLGKNKANIVVIIDEIDPDNYGLGGKTITQVRKGE</sequence>
<keyword evidence="2 4" id="KW-0413">Isomerase</keyword>
<dbReference type="Pfam" id="PF01361">
    <property type="entry name" value="Tautomerase"/>
    <property type="match status" value="1"/>
</dbReference>
<gene>
    <name evidence="6" type="ORF">CINF_0908</name>
</gene>
<evidence type="ECO:0000256" key="3">
    <source>
        <dbReference type="PIRSR" id="PIRSR618191-1"/>
    </source>
</evidence>
<dbReference type="EC" id="5.3.2.-" evidence="4"/>
<dbReference type="PANTHER" id="PTHR35530:SF1">
    <property type="entry name" value="2-HYDROXYMUCONATE TAUTOMERASE"/>
    <property type="match status" value="1"/>
</dbReference>
<dbReference type="NCBIfam" id="TIGR00013">
    <property type="entry name" value="taut"/>
    <property type="match status" value="1"/>
</dbReference>
<proteinExistence type="inferred from homology"/>
<dbReference type="Gene3D" id="3.30.429.10">
    <property type="entry name" value="Macrophage Migration Inhibitory Factor"/>
    <property type="match status" value="1"/>
</dbReference>
<evidence type="ECO:0000256" key="4">
    <source>
        <dbReference type="RuleBase" id="RU362032"/>
    </source>
</evidence>
<dbReference type="InterPro" id="IPR004370">
    <property type="entry name" value="4-OT-like_dom"/>
</dbReference>
<dbReference type="KEGG" id="cinf:CINF_0908"/>
<keyword evidence="7" id="KW-1185">Reference proteome</keyword>
<accession>A0A7H9CJE2</accession>
<reference evidence="6 7" key="1">
    <citation type="submission" date="2020-02" db="EMBL/GenBank/DDBJ databases">
        <title>Complete genome sequence of the novel Campylobacter species Candidatus Campylobacter infans.</title>
        <authorList>
            <person name="Duim B."/>
            <person name="Zomer A."/>
            <person name="van der Graaf L."/>
            <person name="Wagenaar J."/>
        </authorList>
    </citation>
    <scope>NUCLEOTIDE SEQUENCE [LARGE SCALE GENOMIC DNA]</scope>
    <source>
        <strain evidence="6 7">19S00001</strain>
    </source>
</reference>
<evidence type="ECO:0000259" key="5">
    <source>
        <dbReference type="Pfam" id="PF01361"/>
    </source>
</evidence>
<dbReference type="AlphaFoldDB" id="A0A7H9CJE2"/>
<dbReference type="Proteomes" id="UP000509414">
    <property type="component" value="Chromosome"/>
</dbReference>
<name>A0A7H9CJE2_9BACT</name>
<dbReference type="InterPro" id="IPR018191">
    <property type="entry name" value="4-OT"/>
</dbReference>
<dbReference type="RefSeq" id="WP_179974645.1">
    <property type="nucleotide sequence ID" value="NZ_CP049075.1"/>
</dbReference>
<dbReference type="GO" id="GO:0016853">
    <property type="term" value="F:isomerase activity"/>
    <property type="evidence" value="ECO:0007669"/>
    <property type="project" value="UniProtKB-UniRule"/>
</dbReference>
<evidence type="ECO:0000313" key="6">
    <source>
        <dbReference type="EMBL" id="QLI05415.1"/>
    </source>
</evidence>
<dbReference type="SUPFAM" id="SSF55331">
    <property type="entry name" value="Tautomerase/MIF"/>
    <property type="match status" value="1"/>
</dbReference>
<feature type="active site" description="Proton acceptor; via imino nitrogen" evidence="3">
    <location>
        <position position="2"/>
    </location>
</feature>
<protein>
    <recommendedName>
        <fullName evidence="4">Tautomerase</fullName>
        <ecNumber evidence="4">5.3.2.-</ecNumber>
    </recommendedName>
</protein>
<dbReference type="PANTHER" id="PTHR35530">
    <property type="entry name" value="TAUTOMERASE-RELATED"/>
    <property type="match status" value="1"/>
</dbReference>
<evidence type="ECO:0000256" key="1">
    <source>
        <dbReference type="ARBA" id="ARBA00006723"/>
    </source>
</evidence>
<feature type="domain" description="4-oxalocrotonate tautomerase-like" evidence="5">
    <location>
        <begin position="2"/>
        <end position="63"/>
    </location>
</feature>
<comment type="similarity">
    <text evidence="1 4">Belongs to the 4-oxalocrotonate tautomerase family.</text>
</comment>